<evidence type="ECO:0000313" key="3">
    <source>
        <dbReference type="Proteomes" id="UP000218505"/>
    </source>
</evidence>
<dbReference type="AlphaFoldDB" id="A0A290Z427"/>
<sequence length="255" mass="26555">MPVGGGRGVPVGQQESQRSGGPHHREARPGDQGVRRSRRGRFPGSQELGKRAVRPSALVVVIASLVTALAACSPDAESGKPVAAGSPASSSARTAPPGTGAARPAELDLKPYADDPCALVTASQLAEFGSFKSPTIAVDESGPGKSVDCSWQPANIVLGAQYSIGVYDFELPYDVLKRNMGQQWDNLDETTIDGYPAITGFNSYGIVGCSSAVSVADGRVFLSGLLTSVENSPEYANPCDYSKRFAAVVLKNLKG</sequence>
<dbReference type="EMBL" id="CP023445">
    <property type="protein sequence ID" value="ATE53786.1"/>
    <property type="molecule type" value="Genomic_DNA"/>
</dbReference>
<feature type="compositionally biased region" description="Low complexity" evidence="1">
    <location>
        <begin position="79"/>
        <end position="104"/>
    </location>
</feature>
<dbReference type="KEGG" id="apre:CNX65_11165"/>
<evidence type="ECO:0008006" key="4">
    <source>
        <dbReference type="Google" id="ProtNLM"/>
    </source>
</evidence>
<gene>
    <name evidence="2" type="ORF">CNX65_11165</name>
</gene>
<evidence type="ECO:0000313" key="2">
    <source>
        <dbReference type="EMBL" id="ATE53786.1"/>
    </source>
</evidence>
<dbReference type="Pfam" id="PF12079">
    <property type="entry name" value="DUF3558"/>
    <property type="match status" value="1"/>
</dbReference>
<reference evidence="2" key="1">
    <citation type="submission" date="2017-09" db="EMBL/GenBank/DDBJ databases">
        <title>Complete Genome Sequence of ansamitocin-producing Bacterium Actinosynnema pretiosum X47.</title>
        <authorList>
            <person name="Cao G."/>
            <person name="Zong G."/>
            <person name="Zhong C."/>
            <person name="Fu J."/>
        </authorList>
    </citation>
    <scope>NUCLEOTIDE SEQUENCE [LARGE SCALE GENOMIC DNA]</scope>
    <source>
        <strain evidence="2">X47</strain>
    </source>
</reference>
<dbReference type="InterPro" id="IPR024520">
    <property type="entry name" value="DUF3558"/>
</dbReference>
<protein>
    <recommendedName>
        <fullName evidence="4">DUF3558 domain-containing protein</fullName>
    </recommendedName>
</protein>
<feature type="region of interest" description="Disordered" evidence="1">
    <location>
        <begin position="75"/>
        <end position="105"/>
    </location>
</feature>
<evidence type="ECO:0000256" key="1">
    <source>
        <dbReference type="SAM" id="MobiDB-lite"/>
    </source>
</evidence>
<keyword evidence="3" id="KW-1185">Reference proteome</keyword>
<proteinExistence type="predicted"/>
<dbReference type="Proteomes" id="UP000218505">
    <property type="component" value="Chromosome"/>
</dbReference>
<feature type="region of interest" description="Disordered" evidence="1">
    <location>
        <begin position="1"/>
        <end position="50"/>
    </location>
</feature>
<organism evidence="2 3">
    <name type="scientific">Actinosynnema pretiosum</name>
    <dbReference type="NCBI Taxonomy" id="42197"/>
    <lineage>
        <taxon>Bacteria</taxon>
        <taxon>Bacillati</taxon>
        <taxon>Actinomycetota</taxon>
        <taxon>Actinomycetes</taxon>
        <taxon>Pseudonocardiales</taxon>
        <taxon>Pseudonocardiaceae</taxon>
        <taxon>Actinosynnema</taxon>
    </lineage>
</organism>
<name>A0A290Z427_9PSEU</name>
<accession>A0A290Z427</accession>